<dbReference type="STRING" id="1168034.FH5T_13055"/>
<reference evidence="3 5" key="2">
    <citation type="submission" date="2016-10" db="EMBL/GenBank/DDBJ databases">
        <authorList>
            <person name="de Groot N.N."/>
        </authorList>
    </citation>
    <scope>NUCLEOTIDE SEQUENCE [LARGE SCALE GENOMIC DNA]</scope>
    <source>
        <strain evidence="3 5">DSM 25947</strain>
    </source>
</reference>
<evidence type="ECO:0000313" key="2">
    <source>
        <dbReference type="EMBL" id="AHW60234.1"/>
    </source>
</evidence>
<dbReference type="EMBL" id="CP007451">
    <property type="protein sequence ID" value="AHW60234.1"/>
    <property type="molecule type" value="Genomic_DNA"/>
</dbReference>
<dbReference type="HOGENOM" id="CLU_147162_8_3_10"/>
<keyword evidence="1" id="KW-1277">Toxin-antitoxin system</keyword>
<keyword evidence="4" id="KW-1185">Reference proteome</keyword>
<sequence>MRQIRWTNKARLDYFENVDYLLKHWSEKEAQNFIDEVYHIEFLLKQGNIDFQPTNYSGVKRLVIRKKITLFYRTVNDNTVEFLRFWNNHQNLKTLDLD</sequence>
<organism evidence="3 5">
    <name type="scientific">Draconibacterium orientale</name>
    <dbReference type="NCBI Taxonomy" id="1168034"/>
    <lineage>
        <taxon>Bacteria</taxon>
        <taxon>Pseudomonadati</taxon>
        <taxon>Bacteroidota</taxon>
        <taxon>Bacteroidia</taxon>
        <taxon>Marinilabiliales</taxon>
        <taxon>Prolixibacteraceae</taxon>
        <taxon>Draconibacterium</taxon>
    </lineage>
</organism>
<name>X5DGP9_9BACT</name>
<dbReference type="Proteomes" id="UP000023772">
    <property type="component" value="Chromosome"/>
</dbReference>
<evidence type="ECO:0000256" key="1">
    <source>
        <dbReference type="ARBA" id="ARBA00022649"/>
    </source>
</evidence>
<evidence type="ECO:0000313" key="4">
    <source>
        <dbReference type="Proteomes" id="UP000023772"/>
    </source>
</evidence>
<dbReference type="OrthoDB" id="1098070at2"/>
<dbReference type="AlphaFoldDB" id="X5DGP9"/>
<dbReference type="InterPro" id="IPR035093">
    <property type="entry name" value="RelE/ParE_toxin_dom_sf"/>
</dbReference>
<dbReference type="RefSeq" id="WP_038559154.1">
    <property type="nucleotide sequence ID" value="NZ_FOHT01000019.1"/>
</dbReference>
<evidence type="ECO:0000313" key="3">
    <source>
        <dbReference type="EMBL" id="SET65755.1"/>
    </source>
</evidence>
<dbReference type="EMBL" id="FOHT01000019">
    <property type="protein sequence ID" value="SET65755.1"/>
    <property type="molecule type" value="Genomic_DNA"/>
</dbReference>
<accession>X5DGP9</accession>
<proteinExistence type="predicted"/>
<reference evidence="2 4" key="1">
    <citation type="submission" date="2014-03" db="EMBL/GenBank/DDBJ databases">
        <title>Complete genome sequence of a deeply braunched marine Bacteroidia bacterium Draconibacterium orientale type strain FH5T.</title>
        <authorList>
            <person name="Li X."/>
            <person name="Wang X."/>
            <person name="Xie Z."/>
            <person name="Du Z."/>
            <person name="Chen G."/>
        </authorList>
    </citation>
    <scope>NUCLEOTIDE SEQUENCE [LARGE SCALE GENOMIC DNA]</scope>
    <source>
        <strain evidence="2 4">FH5</strain>
    </source>
</reference>
<dbReference type="Pfam" id="PF05016">
    <property type="entry name" value="ParE_toxin"/>
    <property type="match status" value="1"/>
</dbReference>
<dbReference type="eggNOG" id="COG3668">
    <property type="taxonomic scope" value="Bacteria"/>
</dbReference>
<dbReference type="Gene3D" id="3.30.2310.20">
    <property type="entry name" value="RelE-like"/>
    <property type="match status" value="1"/>
</dbReference>
<gene>
    <name evidence="2" type="ORF">FH5T_13055</name>
    <name evidence="3" type="ORF">SAMN05444285_1194</name>
</gene>
<evidence type="ECO:0000313" key="5">
    <source>
        <dbReference type="Proteomes" id="UP000181981"/>
    </source>
</evidence>
<protein>
    <submittedName>
        <fullName evidence="3">Plasmid stabilization system protein ParE</fullName>
    </submittedName>
</protein>
<dbReference type="KEGG" id="dori:FH5T_13055"/>
<dbReference type="InterPro" id="IPR007712">
    <property type="entry name" value="RelE/ParE_toxin"/>
</dbReference>
<dbReference type="Proteomes" id="UP000181981">
    <property type="component" value="Unassembled WGS sequence"/>
</dbReference>